<dbReference type="InterPro" id="IPR003018">
    <property type="entry name" value="GAF"/>
</dbReference>
<accession>X0UL91</accession>
<organism evidence="2">
    <name type="scientific">marine sediment metagenome</name>
    <dbReference type="NCBI Taxonomy" id="412755"/>
    <lineage>
        <taxon>unclassified sequences</taxon>
        <taxon>metagenomes</taxon>
        <taxon>ecological metagenomes</taxon>
    </lineage>
</organism>
<dbReference type="SUPFAM" id="SSF55781">
    <property type="entry name" value="GAF domain-like"/>
    <property type="match status" value="1"/>
</dbReference>
<comment type="caution">
    <text evidence="2">The sequence shown here is derived from an EMBL/GenBank/DDBJ whole genome shotgun (WGS) entry which is preliminary data.</text>
</comment>
<evidence type="ECO:0000313" key="2">
    <source>
        <dbReference type="EMBL" id="GAG06564.1"/>
    </source>
</evidence>
<feature type="domain" description="GAF" evidence="1">
    <location>
        <begin position="41"/>
        <end position="188"/>
    </location>
</feature>
<reference evidence="2" key="1">
    <citation type="journal article" date="2014" name="Front. Microbiol.">
        <title>High frequency of phylogenetically diverse reductive dehalogenase-homologous genes in deep subseafloor sedimentary metagenomes.</title>
        <authorList>
            <person name="Kawai M."/>
            <person name="Futagami T."/>
            <person name="Toyoda A."/>
            <person name="Takaki Y."/>
            <person name="Nishi S."/>
            <person name="Hori S."/>
            <person name="Arai W."/>
            <person name="Tsubouchi T."/>
            <person name="Morono Y."/>
            <person name="Uchiyama I."/>
            <person name="Ito T."/>
            <person name="Fujiyama A."/>
            <person name="Inagaki F."/>
            <person name="Takami H."/>
        </authorList>
    </citation>
    <scope>NUCLEOTIDE SEQUENCE</scope>
    <source>
        <strain evidence="2">Expedition CK06-06</strain>
    </source>
</reference>
<proteinExistence type="predicted"/>
<dbReference type="AlphaFoldDB" id="X0UL91"/>
<name>X0UL91_9ZZZZ</name>
<feature type="non-terminal residue" evidence="2">
    <location>
        <position position="228"/>
    </location>
</feature>
<protein>
    <recommendedName>
        <fullName evidence="1">GAF domain-containing protein</fullName>
    </recommendedName>
</protein>
<gene>
    <name evidence="2" type="ORF">S01H1_42410</name>
</gene>
<dbReference type="Pfam" id="PF01590">
    <property type="entry name" value="GAF"/>
    <property type="match status" value="1"/>
</dbReference>
<dbReference type="Gene3D" id="3.30.450.40">
    <property type="match status" value="1"/>
</dbReference>
<dbReference type="InterPro" id="IPR029016">
    <property type="entry name" value="GAF-like_dom_sf"/>
</dbReference>
<dbReference type="SMART" id="SM00065">
    <property type="entry name" value="GAF"/>
    <property type="match status" value="1"/>
</dbReference>
<evidence type="ECO:0000259" key="1">
    <source>
        <dbReference type="SMART" id="SM00065"/>
    </source>
</evidence>
<dbReference type="EMBL" id="BARS01026974">
    <property type="protein sequence ID" value="GAG06564.1"/>
    <property type="molecule type" value="Genomic_DNA"/>
</dbReference>
<sequence>MTLGLWGIPSLRAPPATVGAVQRGATDLLRDVGRLLIRSHDLEETLENVVRLVARRMRAAACSIYLLDDEGEELVLRATRGLRRDAVGTIRLRVGDGIVGACLESRQPLAVPDVSNDPRFLPFPESGELRFRSLLAVPLVVGALPVGALAIQSVRPRQFSPEEVDLLEVIAAQVASIVLNARLLDLAFREGRLGPASAPAEVPRVVAGAVLRGTTLSPGIAVGPIHFQ</sequence>